<dbReference type="OrthoDB" id="9803968at2"/>
<dbReference type="Gene3D" id="1.20.1250.20">
    <property type="entry name" value="MFS general substrate transporter like domains"/>
    <property type="match status" value="1"/>
</dbReference>
<organism evidence="8 9">
    <name type="scientific">Gilliamella bombicola</name>
    <dbReference type="NCBI Taxonomy" id="1798182"/>
    <lineage>
        <taxon>Bacteria</taxon>
        <taxon>Pseudomonadati</taxon>
        <taxon>Pseudomonadota</taxon>
        <taxon>Gammaproteobacteria</taxon>
        <taxon>Orbales</taxon>
        <taxon>Orbaceae</taxon>
        <taxon>Gilliamella</taxon>
    </lineage>
</organism>
<feature type="transmembrane region" description="Helical" evidence="7">
    <location>
        <begin position="344"/>
        <end position="362"/>
    </location>
</feature>
<feature type="transmembrane region" description="Helical" evidence="7">
    <location>
        <begin position="304"/>
        <end position="324"/>
    </location>
</feature>
<protein>
    <submittedName>
        <fullName evidence="8">MFS transporter, LPLT family, lysophospholipid transporter</fullName>
    </submittedName>
</protein>
<dbReference type="InterPro" id="IPR036259">
    <property type="entry name" value="MFS_trans_sf"/>
</dbReference>
<dbReference type="STRING" id="1798182.GA0061081_10723"/>
<feature type="transmembrane region" description="Helical" evidence="7">
    <location>
        <begin position="85"/>
        <end position="112"/>
    </location>
</feature>
<dbReference type="PANTHER" id="PTHR43266:SF2">
    <property type="entry name" value="MAJOR FACILITATOR SUPERFAMILY (MFS) PROFILE DOMAIN-CONTAINING PROTEIN"/>
    <property type="match status" value="1"/>
</dbReference>
<feature type="transmembrane region" description="Helical" evidence="7">
    <location>
        <begin position="213"/>
        <end position="235"/>
    </location>
</feature>
<feature type="transmembrane region" description="Helical" evidence="7">
    <location>
        <begin position="255"/>
        <end position="274"/>
    </location>
</feature>
<accession>A0A1C4C462</accession>
<dbReference type="SUPFAM" id="SSF103473">
    <property type="entry name" value="MFS general substrate transporter"/>
    <property type="match status" value="1"/>
</dbReference>
<name>A0A1C4C462_9GAMM</name>
<dbReference type="CDD" id="cd06173">
    <property type="entry name" value="MFS_MefA_like"/>
    <property type="match status" value="1"/>
</dbReference>
<dbReference type="Pfam" id="PF07690">
    <property type="entry name" value="MFS_1"/>
    <property type="match status" value="1"/>
</dbReference>
<keyword evidence="5 7" id="KW-1133">Transmembrane helix</keyword>
<dbReference type="NCBIfam" id="NF008397">
    <property type="entry name" value="PRK11195.1"/>
    <property type="match status" value="1"/>
</dbReference>
<keyword evidence="4 7" id="KW-0812">Transmembrane</keyword>
<sequence>MNQYSLLNKGMVATMLAQFFSAFADNAIFFAILAFIKKLHYPAWSRSILQISFVLPFIILSPFVGQFADSMSKGKAMMISNSMKLLGASCICLNISPFIGYFLIGIGAAAYSPAKYGILGELTTGDNLVKANGLIEASTIAAILLGSLAGGHIADLNVSISILICVLMYGLAIIANFFIPKLPTARQNIQWQFMGMVKDFANTIKIIFTNKPVLVALLGTSLFWGAGITLRFLLISWVPAILNIHDNATPTNLNAIVAIGIVIGAGLASTFISINNTLRCIPAGILMGIAVIAFTLQSNIISSYILLIIIGALGGFFLVPLNAFIQKIGKDLVSSGSIISVQNLSEYTAMMLMLGLYTLAIYSKLSVITIGVGFGSLFAIVIFLLWLGLRKNATN</sequence>
<feature type="transmembrane region" description="Helical" evidence="7">
    <location>
        <begin position="133"/>
        <end position="154"/>
    </location>
</feature>
<proteinExistence type="predicted"/>
<keyword evidence="9" id="KW-1185">Reference proteome</keyword>
<dbReference type="AlphaFoldDB" id="A0A1C4C462"/>
<dbReference type="Proteomes" id="UP000199670">
    <property type="component" value="Unassembled WGS sequence"/>
</dbReference>
<reference evidence="9" key="1">
    <citation type="submission" date="2016-08" db="EMBL/GenBank/DDBJ databases">
        <authorList>
            <person name="Varghese N."/>
            <person name="Submissions Spin"/>
        </authorList>
    </citation>
    <scope>NUCLEOTIDE SEQUENCE [LARGE SCALE GENOMIC DNA]</scope>
    <source>
        <strain evidence="9">R-53248</strain>
    </source>
</reference>
<comment type="subcellular location">
    <subcellularLocation>
        <location evidence="1">Cell membrane</location>
        <topology evidence="1">Multi-pass membrane protein</topology>
    </subcellularLocation>
</comment>
<dbReference type="EMBL" id="FMAQ01000007">
    <property type="protein sequence ID" value="SCC13889.1"/>
    <property type="molecule type" value="Genomic_DNA"/>
</dbReference>
<evidence type="ECO:0000313" key="8">
    <source>
        <dbReference type="EMBL" id="SCC13889.1"/>
    </source>
</evidence>
<dbReference type="PANTHER" id="PTHR43266">
    <property type="entry name" value="MACROLIDE-EFFLUX PROTEIN"/>
    <property type="match status" value="1"/>
</dbReference>
<dbReference type="InterPro" id="IPR011701">
    <property type="entry name" value="MFS"/>
</dbReference>
<keyword evidence="3" id="KW-1003">Cell membrane</keyword>
<evidence type="ECO:0000256" key="4">
    <source>
        <dbReference type="ARBA" id="ARBA00022692"/>
    </source>
</evidence>
<evidence type="ECO:0000256" key="2">
    <source>
        <dbReference type="ARBA" id="ARBA00022448"/>
    </source>
</evidence>
<dbReference type="GO" id="GO:0005886">
    <property type="term" value="C:plasma membrane"/>
    <property type="evidence" value="ECO:0007669"/>
    <property type="project" value="UniProtKB-SubCell"/>
</dbReference>
<evidence type="ECO:0000256" key="7">
    <source>
        <dbReference type="SAM" id="Phobius"/>
    </source>
</evidence>
<dbReference type="RefSeq" id="WP_091348857.1">
    <property type="nucleotide sequence ID" value="NZ_FMAQ01000007.1"/>
</dbReference>
<feature type="transmembrane region" description="Helical" evidence="7">
    <location>
        <begin position="281"/>
        <end position="298"/>
    </location>
</feature>
<feature type="transmembrane region" description="Helical" evidence="7">
    <location>
        <begin position="368"/>
        <end position="389"/>
    </location>
</feature>
<feature type="transmembrane region" description="Helical" evidence="7">
    <location>
        <begin position="12"/>
        <end position="36"/>
    </location>
</feature>
<feature type="transmembrane region" description="Helical" evidence="7">
    <location>
        <begin position="160"/>
        <end position="179"/>
    </location>
</feature>
<evidence type="ECO:0000256" key="5">
    <source>
        <dbReference type="ARBA" id="ARBA00022989"/>
    </source>
</evidence>
<evidence type="ECO:0000256" key="3">
    <source>
        <dbReference type="ARBA" id="ARBA00022475"/>
    </source>
</evidence>
<keyword evidence="2" id="KW-0813">Transport</keyword>
<evidence type="ECO:0000256" key="6">
    <source>
        <dbReference type="ARBA" id="ARBA00023136"/>
    </source>
</evidence>
<gene>
    <name evidence="8" type="ORF">GA0061081_10723</name>
</gene>
<dbReference type="GO" id="GO:0022857">
    <property type="term" value="F:transmembrane transporter activity"/>
    <property type="evidence" value="ECO:0007669"/>
    <property type="project" value="InterPro"/>
</dbReference>
<keyword evidence="6 7" id="KW-0472">Membrane</keyword>
<evidence type="ECO:0000256" key="1">
    <source>
        <dbReference type="ARBA" id="ARBA00004651"/>
    </source>
</evidence>
<evidence type="ECO:0000313" key="9">
    <source>
        <dbReference type="Proteomes" id="UP000199670"/>
    </source>
</evidence>
<feature type="transmembrane region" description="Helical" evidence="7">
    <location>
        <begin position="48"/>
        <end position="65"/>
    </location>
</feature>